<evidence type="ECO:0000256" key="1">
    <source>
        <dbReference type="ARBA" id="ARBA00022612"/>
    </source>
</evidence>
<dbReference type="InterPro" id="IPR006433">
    <property type="entry name" value="Prohead_protease"/>
</dbReference>
<dbReference type="GO" id="GO:0008233">
    <property type="term" value="F:peptidase activity"/>
    <property type="evidence" value="ECO:0007669"/>
    <property type="project" value="UniProtKB-KW"/>
</dbReference>
<sequence>MKEFEIRIGEHEIRLTDDHELRLEEREDGVVRLSGYAALFNRLSVPLGGFREVIRSGAFAKGIKNPDIRALWNHESGKVLGRQKNGSLQVWEDAKGLGFRVAIPNTTWGRDATETIRRGDVDQMSFGFRVPKGGDRWTEPNGENKDALRELLDVELVEVSPVSFPAYPQTTVTLRDLVLSMAATEEEGSRGGPE</sequence>
<dbReference type="AlphaFoldDB" id="A0A0F9B1J8"/>
<dbReference type="InterPro" id="IPR054613">
    <property type="entry name" value="Peptidase_S78_dom"/>
</dbReference>
<dbReference type="Pfam" id="PF04586">
    <property type="entry name" value="Peptidase_S78"/>
    <property type="match status" value="1"/>
</dbReference>
<keyword evidence="1" id="KW-1188">Viral release from host cell</keyword>
<proteinExistence type="predicted"/>
<name>A0A0F9B1J8_9ZZZZ</name>
<gene>
    <name evidence="5" type="ORF">LCGC14_2782320</name>
</gene>
<reference evidence="5" key="1">
    <citation type="journal article" date="2015" name="Nature">
        <title>Complex archaea that bridge the gap between prokaryotes and eukaryotes.</title>
        <authorList>
            <person name="Spang A."/>
            <person name="Saw J.H."/>
            <person name="Jorgensen S.L."/>
            <person name="Zaremba-Niedzwiedzka K."/>
            <person name="Martijn J."/>
            <person name="Lind A.E."/>
            <person name="van Eijk R."/>
            <person name="Schleper C."/>
            <person name="Guy L."/>
            <person name="Ettema T.J."/>
        </authorList>
    </citation>
    <scope>NUCLEOTIDE SEQUENCE</scope>
</reference>
<dbReference type="EMBL" id="LAZR01051731">
    <property type="protein sequence ID" value="KKK84539.1"/>
    <property type="molecule type" value="Genomic_DNA"/>
</dbReference>
<dbReference type="GO" id="GO:0006508">
    <property type="term" value="P:proteolysis"/>
    <property type="evidence" value="ECO:0007669"/>
    <property type="project" value="UniProtKB-KW"/>
</dbReference>
<evidence type="ECO:0000313" key="5">
    <source>
        <dbReference type="EMBL" id="KKK84539.1"/>
    </source>
</evidence>
<dbReference type="NCBIfam" id="TIGR01543">
    <property type="entry name" value="proheadase_HK97"/>
    <property type="match status" value="1"/>
</dbReference>
<feature type="domain" description="Prohead serine protease" evidence="4">
    <location>
        <begin position="22"/>
        <end position="174"/>
    </location>
</feature>
<evidence type="ECO:0000259" key="4">
    <source>
        <dbReference type="Pfam" id="PF04586"/>
    </source>
</evidence>
<feature type="non-terminal residue" evidence="5">
    <location>
        <position position="194"/>
    </location>
</feature>
<organism evidence="5">
    <name type="scientific">marine sediment metagenome</name>
    <dbReference type="NCBI Taxonomy" id="412755"/>
    <lineage>
        <taxon>unclassified sequences</taxon>
        <taxon>metagenomes</taxon>
        <taxon>ecological metagenomes</taxon>
    </lineage>
</organism>
<protein>
    <recommendedName>
        <fullName evidence="4">Prohead serine protease domain-containing protein</fullName>
    </recommendedName>
</protein>
<evidence type="ECO:0000256" key="3">
    <source>
        <dbReference type="ARBA" id="ARBA00022801"/>
    </source>
</evidence>
<keyword evidence="3" id="KW-0378">Hydrolase</keyword>
<keyword evidence="2" id="KW-0645">Protease</keyword>
<evidence type="ECO:0000256" key="2">
    <source>
        <dbReference type="ARBA" id="ARBA00022670"/>
    </source>
</evidence>
<accession>A0A0F9B1J8</accession>
<comment type="caution">
    <text evidence="5">The sequence shown here is derived from an EMBL/GenBank/DDBJ whole genome shotgun (WGS) entry which is preliminary data.</text>
</comment>